<evidence type="ECO:0000256" key="2">
    <source>
        <dbReference type="SAM" id="MobiDB-lite"/>
    </source>
</evidence>
<dbReference type="GO" id="GO:0016614">
    <property type="term" value="F:oxidoreductase activity, acting on CH-OH group of donors"/>
    <property type="evidence" value="ECO:0007669"/>
    <property type="project" value="InterPro"/>
</dbReference>
<dbReference type="Gene3D" id="3.30.560.10">
    <property type="entry name" value="Glucose Oxidase, domain 3"/>
    <property type="match status" value="1"/>
</dbReference>
<proteinExistence type="inferred from homology"/>
<evidence type="ECO:0000259" key="3">
    <source>
        <dbReference type="Pfam" id="PF00732"/>
    </source>
</evidence>
<sequence>MSSEQKEEKRETKVNMEGKHEEVMQARGLSIEDAQDRRLWRKMSWVPPDIASLCQPHIESTSCLPSAALFLQLISQLFGYSPDQYSSSEYDTFFGYNGPASTAYNTFFSPIGGHMKDFGFGQHSSTQQQQDAEEFDFIIVGAGSAGCVIANRLSEIKQWKILLLEAGIEEPFVADIPAFAPLLRESNIDWMYRTQPQEYNCKAYQNGGCAWARGKVMGGSSVLNYMIYVRGNMRDYDEWAEMGNHGWSYEEVLPYFLKSEDNEDHVILKHNPEYHSKGGYQTVEWFPYQDDNIQVIVDSWKALGFPELDVNADSQIGVMVTQHTLHAMGKDSAPTPPSSVQFDTKTYKPDRPHSISRD</sequence>
<feature type="compositionally biased region" description="Basic and acidic residues" evidence="2">
    <location>
        <begin position="345"/>
        <end position="358"/>
    </location>
</feature>
<dbReference type="PANTHER" id="PTHR11552:SF154">
    <property type="entry name" value="FI04917P"/>
    <property type="match status" value="1"/>
</dbReference>
<dbReference type="Gene3D" id="3.50.50.60">
    <property type="entry name" value="FAD/NAD(P)-binding domain"/>
    <property type="match status" value="1"/>
</dbReference>
<dbReference type="InterPro" id="IPR000172">
    <property type="entry name" value="GMC_OxRdtase_N"/>
</dbReference>
<organism evidence="4 5">
    <name type="scientific">Diploptera punctata</name>
    <name type="common">Pacific beetle cockroach</name>
    <dbReference type="NCBI Taxonomy" id="6984"/>
    <lineage>
        <taxon>Eukaryota</taxon>
        <taxon>Metazoa</taxon>
        <taxon>Ecdysozoa</taxon>
        <taxon>Arthropoda</taxon>
        <taxon>Hexapoda</taxon>
        <taxon>Insecta</taxon>
        <taxon>Pterygota</taxon>
        <taxon>Neoptera</taxon>
        <taxon>Polyneoptera</taxon>
        <taxon>Dictyoptera</taxon>
        <taxon>Blattodea</taxon>
        <taxon>Blaberoidea</taxon>
        <taxon>Blaberidae</taxon>
        <taxon>Diplopterinae</taxon>
        <taxon>Diploptera</taxon>
    </lineage>
</organism>
<reference evidence="4" key="1">
    <citation type="journal article" date="2023" name="IScience">
        <title>Live-bearing cockroach genome reveals convergent evolutionary mechanisms linked to viviparity in insects and beyond.</title>
        <authorList>
            <person name="Fouks B."/>
            <person name="Harrison M.C."/>
            <person name="Mikhailova A.A."/>
            <person name="Marchal E."/>
            <person name="English S."/>
            <person name="Carruthers M."/>
            <person name="Jennings E.C."/>
            <person name="Chiamaka E.L."/>
            <person name="Frigard R.A."/>
            <person name="Pippel M."/>
            <person name="Attardo G.M."/>
            <person name="Benoit J.B."/>
            <person name="Bornberg-Bauer E."/>
            <person name="Tobe S.S."/>
        </authorList>
    </citation>
    <scope>NUCLEOTIDE SEQUENCE</scope>
    <source>
        <strain evidence="4">Stay&amp;Tobe</strain>
    </source>
</reference>
<protein>
    <recommendedName>
        <fullName evidence="3">Glucose-methanol-choline oxidoreductase N-terminal domain-containing protein</fullName>
    </recommendedName>
</protein>
<dbReference type="InterPro" id="IPR012132">
    <property type="entry name" value="GMC_OxRdtase"/>
</dbReference>
<name>A0AAD7ZUW7_DIPPU</name>
<dbReference type="Proteomes" id="UP001233999">
    <property type="component" value="Unassembled WGS sequence"/>
</dbReference>
<dbReference type="EMBL" id="JASPKZ010007175">
    <property type="protein sequence ID" value="KAJ9586298.1"/>
    <property type="molecule type" value="Genomic_DNA"/>
</dbReference>
<keyword evidence="5" id="KW-1185">Reference proteome</keyword>
<feature type="domain" description="Glucose-methanol-choline oxidoreductase N-terminal" evidence="3">
    <location>
        <begin position="135"/>
        <end position="324"/>
    </location>
</feature>
<evidence type="ECO:0000256" key="1">
    <source>
        <dbReference type="ARBA" id="ARBA00010790"/>
    </source>
</evidence>
<comment type="similarity">
    <text evidence="1">Belongs to the GMC oxidoreductase family.</text>
</comment>
<dbReference type="InterPro" id="IPR036188">
    <property type="entry name" value="FAD/NAD-bd_sf"/>
</dbReference>
<accession>A0AAD7ZUW7</accession>
<evidence type="ECO:0000313" key="4">
    <source>
        <dbReference type="EMBL" id="KAJ9586298.1"/>
    </source>
</evidence>
<dbReference type="PANTHER" id="PTHR11552">
    <property type="entry name" value="GLUCOSE-METHANOL-CHOLINE GMC OXIDOREDUCTASE"/>
    <property type="match status" value="1"/>
</dbReference>
<gene>
    <name evidence="4" type="ORF">L9F63_020061</name>
</gene>
<comment type="caution">
    <text evidence="4">The sequence shown here is derived from an EMBL/GenBank/DDBJ whole genome shotgun (WGS) entry which is preliminary data.</text>
</comment>
<dbReference type="GO" id="GO:0050660">
    <property type="term" value="F:flavin adenine dinucleotide binding"/>
    <property type="evidence" value="ECO:0007669"/>
    <property type="project" value="InterPro"/>
</dbReference>
<reference evidence="4" key="2">
    <citation type="submission" date="2023-05" db="EMBL/GenBank/DDBJ databases">
        <authorList>
            <person name="Fouks B."/>
        </authorList>
    </citation>
    <scope>NUCLEOTIDE SEQUENCE</scope>
    <source>
        <strain evidence="4">Stay&amp;Tobe</strain>
        <tissue evidence="4">Testes</tissue>
    </source>
</reference>
<feature type="region of interest" description="Disordered" evidence="2">
    <location>
        <begin position="327"/>
        <end position="358"/>
    </location>
</feature>
<evidence type="ECO:0000313" key="5">
    <source>
        <dbReference type="Proteomes" id="UP001233999"/>
    </source>
</evidence>
<dbReference type="SUPFAM" id="SSF51905">
    <property type="entry name" value="FAD/NAD(P)-binding domain"/>
    <property type="match status" value="1"/>
</dbReference>
<dbReference type="Pfam" id="PF00732">
    <property type="entry name" value="GMC_oxred_N"/>
    <property type="match status" value="1"/>
</dbReference>
<dbReference type="AlphaFoldDB" id="A0AAD7ZUW7"/>